<dbReference type="CDD" id="cd05233">
    <property type="entry name" value="SDR_c"/>
    <property type="match status" value="1"/>
</dbReference>
<dbReference type="InterPro" id="IPR020904">
    <property type="entry name" value="Sc_DH/Rdtase_CS"/>
</dbReference>
<reference evidence="3 4" key="1">
    <citation type="submission" date="2019-09" db="EMBL/GenBank/DDBJ databases">
        <authorList>
            <person name="Duangmal K."/>
            <person name="Teo W.F.A."/>
            <person name="Lipun K."/>
        </authorList>
    </citation>
    <scope>NUCLEOTIDE SEQUENCE [LARGE SCALE GENOMIC DNA]</scope>
    <source>
        <strain evidence="3 4">K1PN6</strain>
    </source>
</reference>
<dbReference type="FunFam" id="3.40.50.720:FF:000084">
    <property type="entry name" value="Short-chain dehydrogenase reductase"/>
    <property type="match status" value="1"/>
</dbReference>
<keyword evidence="2" id="KW-0560">Oxidoreductase</keyword>
<evidence type="ECO:0000313" key="3">
    <source>
        <dbReference type="EMBL" id="MPY48148.1"/>
    </source>
</evidence>
<dbReference type="GO" id="GO:0016491">
    <property type="term" value="F:oxidoreductase activity"/>
    <property type="evidence" value="ECO:0007669"/>
    <property type="project" value="UniProtKB-KW"/>
</dbReference>
<proteinExistence type="inferred from homology"/>
<dbReference type="PANTHER" id="PTHR24321">
    <property type="entry name" value="DEHYDROGENASES, SHORT CHAIN"/>
    <property type="match status" value="1"/>
</dbReference>
<gene>
    <name evidence="3" type="ORF">FPZ41_05950</name>
</gene>
<accession>A0A5N8WNP6</accession>
<evidence type="ECO:0000313" key="4">
    <source>
        <dbReference type="Proteomes" id="UP000373149"/>
    </source>
</evidence>
<dbReference type="InterPro" id="IPR002347">
    <property type="entry name" value="SDR_fam"/>
</dbReference>
<keyword evidence="4" id="KW-1185">Reference proteome</keyword>
<dbReference type="SUPFAM" id="SSF51735">
    <property type="entry name" value="NAD(P)-binding Rossmann-fold domains"/>
    <property type="match status" value="1"/>
</dbReference>
<dbReference type="PRINTS" id="PR00080">
    <property type="entry name" value="SDRFAMILY"/>
</dbReference>
<evidence type="ECO:0000256" key="2">
    <source>
        <dbReference type="ARBA" id="ARBA00023002"/>
    </source>
</evidence>
<protein>
    <submittedName>
        <fullName evidence="3">SDR family oxidoreductase</fullName>
    </submittedName>
</protein>
<dbReference type="Proteomes" id="UP000373149">
    <property type="component" value="Unassembled WGS sequence"/>
</dbReference>
<comment type="caution">
    <text evidence="3">The sequence shown here is derived from an EMBL/GenBank/DDBJ whole genome shotgun (WGS) entry which is preliminary data.</text>
</comment>
<dbReference type="InterPro" id="IPR036291">
    <property type="entry name" value="NAD(P)-bd_dom_sf"/>
</dbReference>
<dbReference type="PRINTS" id="PR00081">
    <property type="entry name" value="GDHRDH"/>
</dbReference>
<dbReference type="AlphaFoldDB" id="A0A5N8WNP6"/>
<comment type="similarity">
    <text evidence="1">Belongs to the short-chain dehydrogenases/reductases (SDR) family.</text>
</comment>
<dbReference type="Gene3D" id="3.40.50.720">
    <property type="entry name" value="NAD(P)-binding Rossmann-like Domain"/>
    <property type="match status" value="1"/>
</dbReference>
<evidence type="ECO:0000256" key="1">
    <source>
        <dbReference type="ARBA" id="ARBA00006484"/>
    </source>
</evidence>
<name>A0A5N8WNP6_9ACTN</name>
<sequence>MQLAGKRIIVTGGAQGIGEAVVRAYASEGATVTSLDINEETGLKVAEEAAKAGPGSVTFSRADVGDREEVNSVFAQASARMGGLDVLVNVAGIQRHAPAHDVPQDLLETIFHINFFGTVHTNAAAFSLMKETGSGAIINFGSESGLTAERNNAVYGATKAAVHTWTRSVARDWGPAGIRVNAVLPYVVTPMYEKFREALSPEALAAHDKETAEQIPLGGRFGDPAKDLAPVLVFLAGDASHFITGQLIPVDGGLISVR</sequence>
<dbReference type="EMBL" id="VMNX01000010">
    <property type="protein sequence ID" value="MPY48148.1"/>
    <property type="molecule type" value="Genomic_DNA"/>
</dbReference>
<organism evidence="3 4">
    <name type="scientific">Streptomyces acidicola</name>
    <dbReference type="NCBI Taxonomy" id="2596892"/>
    <lineage>
        <taxon>Bacteria</taxon>
        <taxon>Bacillati</taxon>
        <taxon>Actinomycetota</taxon>
        <taxon>Actinomycetes</taxon>
        <taxon>Kitasatosporales</taxon>
        <taxon>Streptomycetaceae</taxon>
        <taxon>Streptomyces</taxon>
    </lineage>
</organism>
<dbReference type="PROSITE" id="PS00061">
    <property type="entry name" value="ADH_SHORT"/>
    <property type="match status" value="1"/>
</dbReference>
<dbReference type="PANTHER" id="PTHR24321:SF8">
    <property type="entry name" value="ESTRADIOL 17-BETA-DEHYDROGENASE 8-RELATED"/>
    <property type="match status" value="1"/>
</dbReference>
<dbReference type="Pfam" id="PF13561">
    <property type="entry name" value="adh_short_C2"/>
    <property type="match status" value="1"/>
</dbReference>